<dbReference type="InterPro" id="IPR013083">
    <property type="entry name" value="Znf_RING/FYVE/PHD"/>
</dbReference>
<feature type="coiled-coil region" evidence="4">
    <location>
        <begin position="1095"/>
        <end position="1122"/>
    </location>
</feature>
<dbReference type="PANTHER" id="PTHR45865">
    <property type="entry name" value="E3 UBIQUITIN-PROTEIN LIGASE SHPRH FAMILY MEMBER"/>
    <property type="match status" value="1"/>
</dbReference>
<keyword evidence="10" id="KW-1185">Reference proteome</keyword>
<evidence type="ECO:0000259" key="6">
    <source>
        <dbReference type="PROSITE" id="PS50089"/>
    </source>
</evidence>
<dbReference type="Proteomes" id="UP001255856">
    <property type="component" value="Unassembled WGS sequence"/>
</dbReference>
<dbReference type="GO" id="GO:0016787">
    <property type="term" value="F:hydrolase activity"/>
    <property type="evidence" value="ECO:0007669"/>
    <property type="project" value="UniProtKB-KW"/>
</dbReference>
<dbReference type="PROSITE" id="PS51192">
    <property type="entry name" value="HELICASE_ATP_BIND_1"/>
    <property type="match status" value="1"/>
</dbReference>
<evidence type="ECO:0000259" key="8">
    <source>
        <dbReference type="PROSITE" id="PS51194"/>
    </source>
</evidence>
<dbReference type="Gene3D" id="3.30.40.10">
    <property type="entry name" value="Zinc/RING finger domain, C3HC4 (zinc finger)"/>
    <property type="match status" value="1"/>
</dbReference>
<evidence type="ECO:0000313" key="9">
    <source>
        <dbReference type="EMBL" id="KAK2077014.1"/>
    </source>
</evidence>
<evidence type="ECO:0000256" key="4">
    <source>
        <dbReference type="SAM" id="Coils"/>
    </source>
</evidence>
<dbReference type="InterPro" id="IPR000330">
    <property type="entry name" value="SNF2_N"/>
</dbReference>
<dbReference type="SUPFAM" id="SSF57850">
    <property type="entry name" value="RING/U-box"/>
    <property type="match status" value="1"/>
</dbReference>
<dbReference type="InterPro" id="IPR014001">
    <property type="entry name" value="Helicase_ATP-bd"/>
</dbReference>
<dbReference type="CDD" id="cd18793">
    <property type="entry name" value="SF2_C_SNF"/>
    <property type="match status" value="1"/>
</dbReference>
<dbReference type="Pfam" id="PF00271">
    <property type="entry name" value="Helicase_C"/>
    <property type="match status" value="1"/>
</dbReference>
<dbReference type="InterPro" id="IPR038718">
    <property type="entry name" value="SNF2-like_sf"/>
</dbReference>
<organism evidence="9 10">
    <name type="scientific">Prototheca wickerhamii</name>
    <dbReference type="NCBI Taxonomy" id="3111"/>
    <lineage>
        <taxon>Eukaryota</taxon>
        <taxon>Viridiplantae</taxon>
        <taxon>Chlorophyta</taxon>
        <taxon>core chlorophytes</taxon>
        <taxon>Trebouxiophyceae</taxon>
        <taxon>Chlorellales</taxon>
        <taxon>Chlorellaceae</taxon>
        <taxon>Prototheca</taxon>
    </lineage>
</organism>
<dbReference type="InterPro" id="IPR049730">
    <property type="entry name" value="SNF2/RAD54-like_C"/>
</dbReference>
<evidence type="ECO:0000313" key="10">
    <source>
        <dbReference type="Proteomes" id="UP001255856"/>
    </source>
</evidence>
<gene>
    <name evidence="9" type="ORF">QBZ16_005242</name>
</gene>
<comment type="caution">
    <text evidence="9">The sequence shown here is derived from an EMBL/GenBank/DDBJ whole genome shotgun (WGS) entry which is preliminary data.</text>
</comment>
<protein>
    <submittedName>
        <fullName evidence="9">Uncharacterized protein</fullName>
    </submittedName>
</protein>
<accession>A0AAD9IET0</accession>
<dbReference type="InterPro" id="IPR001841">
    <property type="entry name" value="Znf_RING"/>
</dbReference>
<dbReference type="PROSITE" id="PS50089">
    <property type="entry name" value="ZF_RING_2"/>
    <property type="match status" value="1"/>
</dbReference>
<feature type="region of interest" description="Disordered" evidence="5">
    <location>
        <begin position="948"/>
        <end position="967"/>
    </location>
</feature>
<keyword evidence="2" id="KW-0378">Hydrolase</keyword>
<dbReference type="PROSITE" id="PS51194">
    <property type="entry name" value="HELICASE_CTER"/>
    <property type="match status" value="1"/>
</dbReference>
<reference evidence="9" key="1">
    <citation type="submission" date="2021-01" db="EMBL/GenBank/DDBJ databases">
        <authorList>
            <person name="Eckstrom K.M.E."/>
        </authorList>
    </citation>
    <scope>NUCLEOTIDE SEQUENCE</scope>
    <source>
        <strain evidence="9">UVCC 0001</strain>
    </source>
</reference>
<keyword evidence="3" id="KW-0862">Zinc</keyword>
<dbReference type="InterPro" id="IPR027417">
    <property type="entry name" value="P-loop_NTPase"/>
</dbReference>
<dbReference type="PANTHER" id="PTHR45865:SF1">
    <property type="entry name" value="E3 UBIQUITIN-PROTEIN LIGASE SHPRH"/>
    <property type="match status" value="1"/>
</dbReference>
<evidence type="ECO:0000259" key="7">
    <source>
        <dbReference type="PROSITE" id="PS51192"/>
    </source>
</evidence>
<dbReference type="GO" id="GO:0008270">
    <property type="term" value="F:zinc ion binding"/>
    <property type="evidence" value="ECO:0007669"/>
    <property type="project" value="UniProtKB-KW"/>
</dbReference>
<keyword evidence="3" id="KW-0863">Zinc-finger</keyword>
<keyword evidence="3" id="KW-0479">Metal-binding</keyword>
<dbReference type="SMART" id="SM00487">
    <property type="entry name" value="DEXDc"/>
    <property type="match status" value="1"/>
</dbReference>
<evidence type="ECO:0000256" key="2">
    <source>
        <dbReference type="ARBA" id="ARBA00022801"/>
    </source>
</evidence>
<dbReference type="SMART" id="SM00184">
    <property type="entry name" value="RING"/>
    <property type="match status" value="1"/>
</dbReference>
<proteinExistence type="inferred from homology"/>
<dbReference type="EMBL" id="JASFZW010000008">
    <property type="protein sequence ID" value="KAK2077014.1"/>
    <property type="molecule type" value="Genomic_DNA"/>
</dbReference>
<dbReference type="GO" id="GO:0005524">
    <property type="term" value="F:ATP binding"/>
    <property type="evidence" value="ECO:0007669"/>
    <property type="project" value="InterPro"/>
</dbReference>
<dbReference type="Gene3D" id="3.40.50.10810">
    <property type="entry name" value="Tandem AAA-ATPase domain"/>
    <property type="match status" value="1"/>
</dbReference>
<sequence>MLVTPDHQVLGATNYKLRGGDVAVPRAVALLASRGLVSVGPPVLECLGAAPKLAKSPKPKKRRGAAAAAAPAPAVAAWSATVPVRLLEAFFRLRAGPADEDVDADAASEADATHALLEHWLAVQEDGADLSSLDWAFNPRARIFDLALPSDWQLEADQPPGLRCHLFRYQRRALSWMLWRESFAAGGAAPAALADADSARSRVDELGRLLDPVRLPGGQLVCYDPTSASVVPEGSSLGSDLVAPQAPGGLLCDEMGLGKTVEIISLILANPPTWRRAGNTLVVCPAALVQQWHAELAAHAGPALRVEVYDGLRGFAPPTAAEARQTQAQREAELLARLRAGEAPAEGAWASGGYSVEREAAEAAARLAGADVVLTTMDVLRQEVHYSPDNPLLKSLRAPKRYGVPTCPLLQVAWWRLVLDEAQMVGSHSAAGVMVARAHAARRWCVTGTPIGGERELEDVRGLLGVRRVRARLRAGRGDLAWAALRAALLPLLWRNTKSVVAEEHALPPRSLRCTRLAFQPGEREFYAQVVQRCRDARDRATALRLAERKSALSTPKRPHASASAVRAEEALLNGATQLRLACTHPQLTAHWKSLQSDLQLSLGGTLSMEEIMARLVDKASFEQQNLERSLCACLNTLAVMLLDDGARRGKGGADAKALGWAEPASGGEKRPRLMLEALALLLQSFKVAEKGIDAVDVPMSALAAMPDISAASTATVTAWKLLQLHTATQLERLYTALGDAERAEAMRADAEDKSAYVRAAAEMEATQAESRLEATRRQRGDAEARAAGQCEAAIGAGFAVAGWGLDGHASVARWLEAVHAARRAAQEAEAAELEAQASAVERMLGTAVEKALAHLEAALQPRLTALERHVNLVQTTEAVERVDAMLEAVNTAHGGDAEFLKNLCDAAAAHLPLLTDYQRRKIVAQWFFLLPGPEVYDPCGAAARRAASNNAGGSEDHPGVFVESEDVDGGGIKTEAGAAGSVASGDDDNCVVAEEPQQPMASELVANIKIALASASFAPSRGFVGPVPGCVFKLDSQGLGYYRDSPPLVEPLHTLPMVRACLTAISRALAEHGRKQQRAQAASEDAGRLAAAPLRACQLRLEALQAQVQTLRLLKDEHVQEAQLRLRRLALADVHEQLLAAAERPPEKRSGLEGLRRRIASLKAQAQHLSARRRFMAGRAAEAAEMRVAEGEATGGKPAGDGAPPSECPICYAPIEEDVYVFGGCGHWFCRECSGQQVIQSGTCAICRARVTSKQVFRVAASSSATARASQACDPEARALALAAPIRGEWSIKIAALLARVAHLAETAPHEKCLVFSQYPAALDLVGLALSTNGLRHVSLTAGGRGGARRAIALFREDDEVRVFLLAHRVGAAGLTLVRANHVFLLEPSLNPAIEQQAVARVHRIGQIRPVTVHRLLIADTIEEAVLARQESKASLFAAGAEPPDDAEEATTVQETVTKEVAEKNEVADLLDAVLSGS</sequence>
<dbReference type="Gene3D" id="3.40.50.300">
    <property type="entry name" value="P-loop containing nucleotide triphosphate hydrolases"/>
    <property type="match status" value="1"/>
</dbReference>
<feature type="domain" description="Helicase ATP-binding" evidence="7">
    <location>
        <begin position="240"/>
        <end position="468"/>
    </location>
</feature>
<comment type="similarity">
    <text evidence="1">Belongs to the SNF2/RAD54 helicase family. RAD16 subfamily.</text>
</comment>
<feature type="domain" description="Helicase C-terminal" evidence="8">
    <location>
        <begin position="1297"/>
        <end position="1452"/>
    </location>
</feature>
<evidence type="ECO:0000256" key="1">
    <source>
        <dbReference type="ARBA" id="ARBA00008438"/>
    </source>
</evidence>
<evidence type="ECO:0000256" key="3">
    <source>
        <dbReference type="PROSITE-ProRule" id="PRU00175"/>
    </source>
</evidence>
<keyword evidence="4" id="KW-0175">Coiled coil</keyword>
<dbReference type="Pfam" id="PF00176">
    <property type="entry name" value="SNF2-rel_dom"/>
    <property type="match status" value="1"/>
</dbReference>
<feature type="coiled-coil region" evidence="4">
    <location>
        <begin position="759"/>
        <end position="786"/>
    </location>
</feature>
<dbReference type="SUPFAM" id="SSF52540">
    <property type="entry name" value="P-loop containing nucleoside triphosphate hydrolases"/>
    <property type="match status" value="2"/>
</dbReference>
<feature type="domain" description="RING-type" evidence="6">
    <location>
        <begin position="1209"/>
        <end position="1249"/>
    </location>
</feature>
<dbReference type="Pfam" id="PF13639">
    <property type="entry name" value="zf-RING_2"/>
    <property type="match status" value="1"/>
</dbReference>
<name>A0AAD9IET0_PROWI</name>
<dbReference type="InterPro" id="IPR052583">
    <property type="entry name" value="ATP-helicase/E3_Ub-Ligase"/>
</dbReference>
<dbReference type="InterPro" id="IPR001650">
    <property type="entry name" value="Helicase_C-like"/>
</dbReference>
<evidence type="ECO:0000256" key="5">
    <source>
        <dbReference type="SAM" id="MobiDB-lite"/>
    </source>
</evidence>
<dbReference type="SMART" id="SM00490">
    <property type="entry name" value="HELICc"/>
    <property type="match status" value="1"/>
</dbReference>